<feature type="repeat" description="PPR" evidence="3">
    <location>
        <begin position="195"/>
        <end position="229"/>
    </location>
</feature>
<evidence type="ECO:0000256" key="2">
    <source>
        <dbReference type="ARBA" id="ARBA00022737"/>
    </source>
</evidence>
<evidence type="ECO:0000256" key="1">
    <source>
        <dbReference type="ARBA" id="ARBA00007626"/>
    </source>
</evidence>
<dbReference type="AlphaFoldDB" id="A0A2G5ECF5"/>
<dbReference type="PROSITE" id="PS51375">
    <property type="entry name" value="PPR"/>
    <property type="match status" value="4"/>
</dbReference>
<feature type="repeat" description="PPR" evidence="3">
    <location>
        <begin position="230"/>
        <end position="264"/>
    </location>
</feature>
<protein>
    <submittedName>
        <fullName evidence="4">Uncharacterized protein</fullName>
    </submittedName>
</protein>
<feature type="repeat" description="PPR" evidence="3">
    <location>
        <begin position="125"/>
        <end position="159"/>
    </location>
</feature>
<dbReference type="STRING" id="218851.A0A2G5ECF5"/>
<proteinExistence type="inferred from homology"/>
<feature type="repeat" description="PPR" evidence="3">
    <location>
        <begin position="160"/>
        <end position="194"/>
    </location>
</feature>
<dbReference type="InterPro" id="IPR002885">
    <property type="entry name" value="PPR_rpt"/>
</dbReference>
<evidence type="ECO:0000313" key="5">
    <source>
        <dbReference type="Proteomes" id="UP000230069"/>
    </source>
</evidence>
<name>A0A2G5ECF5_AQUCA</name>
<dbReference type="Pfam" id="PF13812">
    <property type="entry name" value="PPR_3"/>
    <property type="match status" value="1"/>
</dbReference>
<accession>A0A2G5ECF5</accession>
<comment type="similarity">
    <text evidence="1">Belongs to the PPR family. P subfamily.</text>
</comment>
<dbReference type="NCBIfam" id="TIGR00756">
    <property type="entry name" value="PPR"/>
    <property type="match status" value="4"/>
</dbReference>
<dbReference type="OrthoDB" id="185373at2759"/>
<reference evidence="4 5" key="1">
    <citation type="submission" date="2017-09" db="EMBL/GenBank/DDBJ databases">
        <title>WGS assembly of Aquilegia coerulea Goldsmith.</title>
        <authorList>
            <person name="Hodges S."/>
            <person name="Kramer E."/>
            <person name="Nordborg M."/>
            <person name="Tomkins J."/>
            <person name="Borevitz J."/>
            <person name="Derieg N."/>
            <person name="Yan J."/>
            <person name="Mihaltcheva S."/>
            <person name="Hayes R.D."/>
            <person name="Rokhsar D."/>
        </authorList>
    </citation>
    <scope>NUCLEOTIDE SEQUENCE [LARGE SCALE GENOMIC DNA]</scope>
    <source>
        <strain evidence="5">cv. Goldsmith</strain>
    </source>
</reference>
<dbReference type="Gene3D" id="1.25.40.10">
    <property type="entry name" value="Tetratricopeptide repeat domain"/>
    <property type="match status" value="3"/>
</dbReference>
<dbReference type="InParanoid" id="A0A2G5ECF5"/>
<dbReference type="EMBL" id="KZ305026">
    <property type="protein sequence ID" value="PIA53416.1"/>
    <property type="molecule type" value="Genomic_DNA"/>
</dbReference>
<keyword evidence="2" id="KW-0677">Repeat</keyword>
<dbReference type="Proteomes" id="UP000230069">
    <property type="component" value="Unassembled WGS sequence"/>
</dbReference>
<sequence length="308" mass="34428">MTDEVLNQFISQVENNAVSNKVTCTAYIEKLCELGSILDAARLLKSLHAKQIFLSPKTYNMLVTVMGEKKNFGLLSQILKDVLLSCNVLGPDFYINLAKAFSSMTDSAPLLKLIGELSDTNFPNNTIVMNKMIIAFSKSKQIEKAVMIFDLMKNLNCKPDLVTYNILLDILGTAGWIDETLLVFASIKESSLSPDIISYNTLINSLRKLGRLDLCLVFLREMSEREVDPDLRTYTALIDSFGRSGRVEEALGLFGQMKKKGIHPSIYNYRSLVSNLKKVGKLKLALSVLEEMNSSVSDIRSTKDFKIT</sequence>
<organism evidence="4 5">
    <name type="scientific">Aquilegia coerulea</name>
    <name type="common">Rocky mountain columbine</name>
    <dbReference type="NCBI Taxonomy" id="218851"/>
    <lineage>
        <taxon>Eukaryota</taxon>
        <taxon>Viridiplantae</taxon>
        <taxon>Streptophyta</taxon>
        <taxon>Embryophyta</taxon>
        <taxon>Tracheophyta</taxon>
        <taxon>Spermatophyta</taxon>
        <taxon>Magnoliopsida</taxon>
        <taxon>Ranunculales</taxon>
        <taxon>Ranunculaceae</taxon>
        <taxon>Thalictroideae</taxon>
        <taxon>Aquilegia</taxon>
    </lineage>
</organism>
<dbReference type="InterPro" id="IPR011990">
    <property type="entry name" value="TPR-like_helical_dom_sf"/>
</dbReference>
<gene>
    <name evidence="4" type="ORF">AQUCO_00900176v1</name>
</gene>
<dbReference type="Pfam" id="PF13041">
    <property type="entry name" value="PPR_2"/>
    <property type="match status" value="2"/>
</dbReference>
<keyword evidence="5" id="KW-1185">Reference proteome</keyword>
<dbReference type="PANTHER" id="PTHR47941">
    <property type="entry name" value="PENTATRICOPEPTIDE REPEAT-CONTAINING PROTEIN 3, MITOCHONDRIAL"/>
    <property type="match status" value="1"/>
</dbReference>
<evidence type="ECO:0000256" key="3">
    <source>
        <dbReference type="PROSITE-ProRule" id="PRU00708"/>
    </source>
</evidence>
<evidence type="ECO:0000313" key="4">
    <source>
        <dbReference type="EMBL" id="PIA53416.1"/>
    </source>
</evidence>